<accession>A0A1K1Q2J9</accession>
<dbReference type="GO" id="GO:0016788">
    <property type="term" value="F:hydrolase activity, acting on ester bonds"/>
    <property type="evidence" value="ECO:0007669"/>
    <property type="project" value="InterPro"/>
</dbReference>
<dbReference type="SUPFAM" id="SSF51556">
    <property type="entry name" value="Metallo-dependent hydrolases"/>
    <property type="match status" value="1"/>
</dbReference>
<evidence type="ECO:0000313" key="5">
    <source>
        <dbReference type="Proteomes" id="UP000183461"/>
    </source>
</evidence>
<dbReference type="EMBL" id="FPIP01000012">
    <property type="protein sequence ID" value="SFW53899.1"/>
    <property type="molecule type" value="Genomic_DNA"/>
</dbReference>
<feature type="binding site" evidence="3">
    <location>
        <position position="203"/>
    </location>
    <ligand>
        <name>a divalent metal cation</name>
        <dbReference type="ChEBI" id="CHEBI:60240"/>
        <label>1</label>
    </ligand>
</feature>
<dbReference type="PIRSF" id="PIRSF005902">
    <property type="entry name" value="DNase_TatD"/>
    <property type="match status" value="1"/>
</dbReference>
<dbReference type="InterPro" id="IPR018228">
    <property type="entry name" value="DNase_TatD-rel_CS"/>
</dbReference>
<gene>
    <name evidence="4" type="ORF">SAMN02910280_0329</name>
</gene>
<dbReference type="RefSeq" id="WP_072301364.1">
    <property type="nucleotide sequence ID" value="NZ_FPIP01000012.1"/>
</dbReference>
<dbReference type="PROSITE" id="PS01090">
    <property type="entry name" value="TATD_2"/>
    <property type="match status" value="1"/>
</dbReference>
<dbReference type="InterPro" id="IPR015991">
    <property type="entry name" value="TatD/YcfH-like"/>
</dbReference>
<evidence type="ECO:0000313" key="4">
    <source>
        <dbReference type="EMBL" id="SFW53899.1"/>
    </source>
</evidence>
<evidence type="ECO:0000256" key="2">
    <source>
        <dbReference type="ARBA" id="ARBA00022801"/>
    </source>
</evidence>
<dbReference type="InterPro" id="IPR032466">
    <property type="entry name" value="Metal_Hydrolase"/>
</dbReference>
<feature type="binding site" evidence="3">
    <location>
        <position position="95"/>
    </location>
    <ligand>
        <name>a divalent metal cation</name>
        <dbReference type="ChEBI" id="CHEBI:60240"/>
        <label>1</label>
    </ligand>
</feature>
<dbReference type="Pfam" id="PF01026">
    <property type="entry name" value="TatD_DNase"/>
    <property type="match status" value="1"/>
</dbReference>
<dbReference type="InterPro" id="IPR001130">
    <property type="entry name" value="TatD-like"/>
</dbReference>
<evidence type="ECO:0000256" key="3">
    <source>
        <dbReference type="PIRSR" id="PIRSR005902-1"/>
    </source>
</evidence>
<dbReference type="FunFam" id="3.20.20.140:FF:000005">
    <property type="entry name" value="TatD family hydrolase"/>
    <property type="match status" value="1"/>
</dbReference>
<dbReference type="PANTHER" id="PTHR46124">
    <property type="entry name" value="D-AMINOACYL-TRNA DEACYLASE"/>
    <property type="match status" value="1"/>
</dbReference>
<feature type="binding site" evidence="3">
    <location>
        <position position="8"/>
    </location>
    <ligand>
        <name>a divalent metal cation</name>
        <dbReference type="ChEBI" id="CHEBI:60240"/>
        <label>1</label>
    </ligand>
</feature>
<dbReference type="AlphaFoldDB" id="A0A1K1Q2J9"/>
<proteinExistence type="predicted"/>
<dbReference type="NCBIfam" id="TIGR00010">
    <property type="entry name" value="YchF/TatD family DNA exonuclease"/>
    <property type="match status" value="1"/>
</dbReference>
<keyword evidence="1 3" id="KW-0479">Metal-binding</keyword>
<dbReference type="GO" id="GO:0046872">
    <property type="term" value="F:metal ion binding"/>
    <property type="evidence" value="ECO:0007669"/>
    <property type="project" value="UniProtKB-KW"/>
</dbReference>
<sequence>MTGIFDTHSHYADSAFDEDRDQVLAELPEKGVKLVMLAASGLHDSAENSLLSQKYGYIYAAAGVHPECVDETPADYLDRLREMISANSKIKAVGEIGLDYHYDGYDRDKQIRFFREQLAFANEIDMPVIVHSRDAAEDTVEILREYRPRGVVHCFSGSAETAKEILKLGMYIGFTGVLTFKNAKKALKALAEVPMDKLLMETDCPYMAPEPFRGKRCDSSMIAYTAAKAAEIKGMTTQELIDITCQNGMTMYGIQI</sequence>
<dbReference type="Proteomes" id="UP000183461">
    <property type="component" value="Unassembled WGS sequence"/>
</dbReference>
<feature type="binding site" evidence="3">
    <location>
        <position position="131"/>
    </location>
    <ligand>
        <name>a divalent metal cation</name>
        <dbReference type="ChEBI" id="CHEBI:60240"/>
        <label>2</label>
    </ligand>
</feature>
<feature type="binding site" evidence="3">
    <location>
        <position position="10"/>
    </location>
    <ligand>
        <name>a divalent metal cation</name>
        <dbReference type="ChEBI" id="CHEBI:60240"/>
        <label>1</label>
    </ligand>
</feature>
<dbReference type="CDD" id="cd01310">
    <property type="entry name" value="TatD_DNAse"/>
    <property type="match status" value="1"/>
</dbReference>
<evidence type="ECO:0000256" key="1">
    <source>
        <dbReference type="ARBA" id="ARBA00022723"/>
    </source>
</evidence>
<feature type="binding site" evidence="3">
    <location>
        <position position="153"/>
    </location>
    <ligand>
        <name>a divalent metal cation</name>
        <dbReference type="ChEBI" id="CHEBI:60240"/>
        <label>2</label>
    </ligand>
</feature>
<name>A0A1K1Q2J9_RUMFL</name>
<dbReference type="GO" id="GO:0004536">
    <property type="term" value="F:DNA nuclease activity"/>
    <property type="evidence" value="ECO:0007669"/>
    <property type="project" value="InterPro"/>
</dbReference>
<dbReference type="PANTHER" id="PTHR46124:SF2">
    <property type="entry name" value="D-AMINOACYL-TRNA DEACYLASE"/>
    <property type="match status" value="1"/>
</dbReference>
<dbReference type="PROSITE" id="PS01091">
    <property type="entry name" value="TATD_3"/>
    <property type="match status" value="1"/>
</dbReference>
<protein>
    <submittedName>
        <fullName evidence="4">TatD DNase family protein</fullName>
    </submittedName>
</protein>
<reference evidence="5" key="1">
    <citation type="submission" date="2016-11" db="EMBL/GenBank/DDBJ databases">
        <authorList>
            <person name="Varghese N."/>
            <person name="Submissions S."/>
        </authorList>
    </citation>
    <scope>NUCLEOTIDE SEQUENCE [LARGE SCALE GENOMIC DNA]</scope>
    <source>
        <strain evidence="5">YL228</strain>
    </source>
</reference>
<keyword evidence="2" id="KW-0378">Hydrolase</keyword>
<dbReference type="Gene3D" id="3.20.20.140">
    <property type="entry name" value="Metal-dependent hydrolases"/>
    <property type="match status" value="1"/>
</dbReference>
<organism evidence="4 5">
    <name type="scientific">Ruminococcus flavefaciens</name>
    <dbReference type="NCBI Taxonomy" id="1265"/>
    <lineage>
        <taxon>Bacteria</taxon>
        <taxon>Bacillati</taxon>
        <taxon>Bacillota</taxon>
        <taxon>Clostridia</taxon>
        <taxon>Eubacteriales</taxon>
        <taxon>Oscillospiraceae</taxon>
        <taxon>Ruminococcus</taxon>
    </lineage>
</organism>